<dbReference type="InterPro" id="IPR002052">
    <property type="entry name" value="DNA_methylase_N6_adenine_CS"/>
</dbReference>
<dbReference type="GO" id="GO:0003676">
    <property type="term" value="F:nucleic acid binding"/>
    <property type="evidence" value="ECO:0007669"/>
    <property type="project" value="InterPro"/>
</dbReference>
<dbReference type="EMBL" id="LRRQ01000016">
    <property type="protein sequence ID" value="OAM91686.1"/>
    <property type="molecule type" value="Genomic_DNA"/>
</dbReference>
<dbReference type="GO" id="GO:0008168">
    <property type="term" value="F:methyltransferase activity"/>
    <property type="evidence" value="ECO:0007669"/>
    <property type="project" value="InterPro"/>
</dbReference>
<dbReference type="SUPFAM" id="SSF53335">
    <property type="entry name" value="S-adenosyl-L-methionine-dependent methyltransferases"/>
    <property type="match status" value="1"/>
</dbReference>
<keyword evidence="2" id="KW-1185">Reference proteome</keyword>
<evidence type="ECO:0000313" key="1">
    <source>
        <dbReference type="EMBL" id="OAM91686.1"/>
    </source>
</evidence>
<dbReference type="STRING" id="1184151.AW736_01795"/>
<protein>
    <submittedName>
        <fullName evidence="1">Uncharacterized protein</fullName>
    </submittedName>
</protein>
<comment type="caution">
    <text evidence="1">The sequence shown here is derived from an EMBL/GenBank/DDBJ whole genome shotgun (WGS) entry which is preliminary data.</text>
</comment>
<evidence type="ECO:0000313" key="2">
    <source>
        <dbReference type="Proteomes" id="UP000078486"/>
    </source>
</evidence>
<dbReference type="AlphaFoldDB" id="A0A178IR01"/>
<gene>
    <name evidence="1" type="ORF">AW736_01795</name>
</gene>
<accession>A0A178IR01</accession>
<proteinExistence type="predicted"/>
<dbReference type="RefSeq" id="WP_068768569.1">
    <property type="nucleotide sequence ID" value="NZ_CP109796.1"/>
</dbReference>
<dbReference type="PRINTS" id="PR00507">
    <property type="entry name" value="N12N6MTFRASE"/>
</dbReference>
<name>A0A178IR01_9BACT</name>
<dbReference type="OrthoDB" id="291479at2"/>
<dbReference type="Gene3D" id="3.40.50.150">
    <property type="entry name" value="Vaccinia Virus protein VP39"/>
    <property type="match status" value="1"/>
</dbReference>
<dbReference type="CDD" id="cd02440">
    <property type="entry name" value="AdoMet_MTases"/>
    <property type="match status" value="1"/>
</dbReference>
<dbReference type="PROSITE" id="PS00092">
    <property type="entry name" value="N6_MTASE"/>
    <property type="match status" value="1"/>
</dbReference>
<reference evidence="1 2" key="1">
    <citation type="submission" date="2016-01" db="EMBL/GenBank/DDBJ databases">
        <title>High potential of lignocellulose degradation of a new Verrucomicrobia species.</title>
        <authorList>
            <person name="Wang Y."/>
            <person name="Shi Y."/>
            <person name="Qiu Z."/>
            <person name="Liu S."/>
            <person name="Yang H."/>
        </authorList>
    </citation>
    <scope>NUCLEOTIDE SEQUENCE [LARGE SCALE GENOMIC DNA]</scope>
    <source>
        <strain evidence="1 2">TSB47</strain>
    </source>
</reference>
<dbReference type="InterPro" id="IPR029063">
    <property type="entry name" value="SAM-dependent_MTases_sf"/>
</dbReference>
<dbReference type="Proteomes" id="UP000078486">
    <property type="component" value="Unassembled WGS sequence"/>
</dbReference>
<dbReference type="GO" id="GO:0032259">
    <property type="term" value="P:methylation"/>
    <property type="evidence" value="ECO:0007669"/>
    <property type="project" value="InterPro"/>
</dbReference>
<organism evidence="1 2">
    <name type="scientific">Termitidicoccus mucosus</name>
    <dbReference type="NCBI Taxonomy" id="1184151"/>
    <lineage>
        <taxon>Bacteria</taxon>
        <taxon>Pseudomonadati</taxon>
        <taxon>Verrucomicrobiota</taxon>
        <taxon>Opitutia</taxon>
        <taxon>Opitutales</taxon>
        <taxon>Opitutaceae</taxon>
        <taxon>Termitidicoccus</taxon>
    </lineage>
</organism>
<sequence>MHKKLSPEILKALASFHYAAHGEQIAAILNEQLPPDIYKKIKTIFAAFQGCWDKKSGAHLFPCDPQPHIRHILGTGIMPEINPLEFFPTPEKLATGLFNTDFIKDQCDRINYQRREGTPVRMLEPSAGSGALADHAARLLADGKQAVACVELDPQHCKTLARKNYDVIGTDFLKWEPGEKFPLIVMNPPFGNNAWQKHLRHAFDLLTHDGKLVCITPANLPDDPEFLQWLAEHGEFEENPSDAFKPSGTSIRTGTIFIDKACHAALQRRRETGSPDLDNFLLHIDNDRAFWKTKTDAFRQISASLIAHDATHQSAAWEQAVKTFGETCDQLALALLKTWLIPCRLTAKDHAGIFHGLWLEKLEDAGRPKTMQDSNIHSREKALDQQLLVFADHTDAGPRPLIGRH</sequence>